<protein>
    <submittedName>
        <fullName evidence="1">Uncharacterized protein</fullName>
    </submittedName>
</protein>
<organism evidence="1 2">
    <name type="scientific">Ramalina farinacea</name>
    <dbReference type="NCBI Taxonomy" id="258253"/>
    <lineage>
        <taxon>Eukaryota</taxon>
        <taxon>Fungi</taxon>
        <taxon>Dikarya</taxon>
        <taxon>Ascomycota</taxon>
        <taxon>Pezizomycotina</taxon>
        <taxon>Lecanoromycetes</taxon>
        <taxon>OSLEUM clade</taxon>
        <taxon>Lecanoromycetidae</taxon>
        <taxon>Lecanorales</taxon>
        <taxon>Lecanorineae</taxon>
        <taxon>Ramalinaceae</taxon>
        <taxon>Ramalina</taxon>
    </lineage>
</organism>
<proteinExistence type="predicted"/>
<dbReference type="Proteomes" id="UP001161017">
    <property type="component" value="Unassembled WGS sequence"/>
</dbReference>
<sequence length="412" mass="47150">MASLIYDYLLTYDEYRINPQQDGTNPPTRPQLYPSILATNKQINEEATSVLYDRNPWIVISITSTNQPTDRQLQVSYFGIPDRIRQHDQNPSIAPELVLLVRIEDGNPGDATEEDHTGKLTREFMLDFRNFSRLCRLNLFNCFFQDRYVVPAFEYSNLAVEKVSRFYAKVIGCLGEANGRNYALKEPSVGSNDVLQDEDGEDRSSDLALLSYGYYKNVAPLLRRMDYYEKEACRLDKVGNFQAAQYLRLDCLELAEYGGEMFYSAQEFGDEMADKDEMRQLLDRIMSLAILCTTASLEIGNIEMIACVQTKVKNMTKGGTYSMDDFRFKPTDDYKVIMDQCCWRSLRDQYIDGPPTVQELEQMMEYRSTLAAGADPYVIYNPGAREFIAQYFWPEAASSKPNPASASKDMSP</sequence>
<comment type="caution">
    <text evidence="1">The sequence shown here is derived from an EMBL/GenBank/DDBJ whole genome shotgun (WGS) entry which is preliminary data.</text>
</comment>
<evidence type="ECO:0000313" key="1">
    <source>
        <dbReference type="EMBL" id="MDI1492695.1"/>
    </source>
</evidence>
<keyword evidence="2" id="KW-1185">Reference proteome</keyword>
<gene>
    <name evidence="1" type="ORF">OHK93_004477</name>
</gene>
<reference evidence="1" key="1">
    <citation type="journal article" date="2023" name="Genome Biol. Evol.">
        <title>First Whole Genome Sequence and Flow Cytometry Genome Size Data for the Lichen-Forming Fungus Ramalina farinacea (Ascomycota).</title>
        <authorList>
            <person name="Llewellyn T."/>
            <person name="Mian S."/>
            <person name="Hill R."/>
            <person name="Leitch I.J."/>
            <person name="Gaya E."/>
        </authorList>
    </citation>
    <scope>NUCLEOTIDE SEQUENCE</scope>
    <source>
        <strain evidence="1">LIQ254RAFAR</strain>
    </source>
</reference>
<dbReference type="AlphaFoldDB" id="A0AA43QYM3"/>
<dbReference type="EMBL" id="JAPUFD010000020">
    <property type="protein sequence ID" value="MDI1492695.1"/>
    <property type="molecule type" value="Genomic_DNA"/>
</dbReference>
<accession>A0AA43QYM3</accession>
<name>A0AA43QYM3_9LECA</name>
<evidence type="ECO:0000313" key="2">
    <source>
        <dbReference type="Proteomes" id="UP001161017"/>
    </source>
</evidence>